<keyword evidence="2" id="KW-0012">Acyltransferase</keyword>
<dbReference type="Pfam" id="PF00583">
    <property type="entry name" value="Acetyltransf_1"/>
    <property type="match status" value="1"/>
</dbReference>
<evidence type="ECO:0000313" key="4">
    <source>
        <dbReference type="EMBL" id="GID12225.1"/>
    </source>
</evidence>
<evidence type="ECO:0000313" key="5">
    <source>
        <dbReference type="Proteomes" id="UP000612808"/>
    </source>
</evidence>
<accession>A0A8J3J0D9</accession>
<dbReference type="PANTHER" id="PTHR43877">
    <property type="entry name" value="AMINOALKYLPHOSPHONATE N-ACETYLTRANSFERASE-RELATED-RELATED"/>
    <property type="match status" value="1"/>
</dbReference>
<dbReference type="AlphaFoldDB" id="A0A8J3J0D9"/>
<dbReference type="RefSeq" id="WP_203658207.1">
    <property type="nucleotide sequence ID" value="NZ_BAAAZM010000009.1"/>
</dbReference>
<dbReference type="PROSITE" id="PS51186">
    <property type="entry name" value="GNAT"/>
    <property type="match status" value="1"/>
</dbReference>
<organism evidence="4 5">
    <name type="scientific">Actinocatenispora rupis</name>
    <dbReference type="NCBI Taxonomy" id="519421"/>
    <lineage>
        <taxon>Bacteria</taxon>
        <taxon>Bacillati</taxon>
        <taxon>Actinomycetota</taxon>
        <taxon>Actinomycetes</taxon>
        <taxon>Micromonosporales</taxon>
        <taxon>Micromonosporaceae</taxon>
        <taxon>Actinocatenispora</taxon>
    </lineage>
</organism>
<dbReference type="Proteomes" id="UP000612808">
    <property type="component" value="Unassembled WGS sequence"/>
</dbReference>
<dbReference type="Gene3D" id="3.40.630.30">
    <property type="match status" value="1"/>
</dbReference>
<evidence type="ECO:0000256" key="2">
    <source>
        <dbReference type="ARBA" id="ARBA00023315"/>
    </source>
</evidence>
<sequence length="154" mass="16413">MRGDVRWDIVPATGPLLTDWRAIHNEIVPTAPLSAGEVAERSGRNRLTLAYAFGELVGNATVRPPSGPGAVATVIVRILPAYRRRGHGTRYLRSELAAARATGAGRIETVVLASNTDGLAFAAAHGFVEHDRYLLDGDTVPFVDLHLADPGPPD</sequence>
<evidence type="ECO:0000256" key="1">
    <source>
        <dbReference type="ARBA" id="ARBA00022679"/>
    </source>
</evidence>
<keyword evidence="1" id="KW-0808">Transferase</keyword>
<reference evidence="4" key="1">
    <citation type="submission" date="2021-01" db="EMBL/GenBank/DDBJ databases">
        <title>Whole genome shotgun sequence of Actinocatenispora rupis NBRC 107355.</title>
        <authorList>
            <person name="Komaki H."/>
            <person name="Tamura T."/>
        </authorList>
    </citation>
    <scope>NUCLEOTIDE SEQUENCE</scope>
    <source>
        <strain evidence="4">NBRC 107355</strain>
    </source>
</reference>
<evidence type="ECO:0000259" key="3">
    <source>
        <dbReference type="PROSITE" id="PS51186"/>
    </source>
</evidence>
<dbReference type="InterPro" id="IPR000182">
    <property type="entry name" value="GNAT_dom"/>
</dbReference>
<gene>
    <name evidence="4" type="ORF">Aru02nite_31140</name>
</gene>
<comment type="caution">
    <text evidence="4">The sequence shown here is derived from an EMBL/GenBank/DDBJ whole genome shotgun (WGS) entry which is preliminary data.</text>
</comment>
<dbReference type="PANTHER" id="PTHR43877:SF1">
    <property type="entry name" value="ACETYLTRANSFERASE"/>
    <property type="match status" value="1"/>
</dbReference>
<dbReference type="EMBL" id="BOMB01000017">
    <property type="protein sequence ID" value="GID12225.1"/>
    <property type="molecule type" value="Genomic_DNA"/>
</dbReference>
<dbReference type="SUPFAM" id="SSF55729">
    <property type="entry name" value="Acyl-CoA N-acyltransferases (Nat)"/>
    <property type="match status" value="1"/>
</dbReference>
<dbReference type="InterPro" id="IPR050832">
    <property type="entry name" value="Bact_Acetyltransf"/>
</dbReference>
<keyword evidence="5" id="KW-1185">Reference proteome</keyword>
<dbReference type="GO" id="GO:0016747">
    <property type="term" value="F:acyltransferase activity, transferring groups other than amino-acyl groups"/>
    <property type="evidence" value="ECO:0007669"/>
    <property type="project" value="InterPro"/>
</dbReference>
<name>A0A8J3J0D9_9ACTN</name>
<protein>
    <recommendedName>
        <fullName evidence="3">N-acetyltransferase domain-containing protein</fullName>
    </recommendedName>
</protein>
<dbReference type="InterPro" id="IPR016181">
    <property type="entry name" value="Acyl_CoA_acyltransferase"/>
</dbReference>
<feature type="domain" description="N-acetyltransferase" evidence="3">
    <location>
        <begin position="7"/>
        <end position="149"/>
    </location>
</feature>
<proteinExistence type="predicted"/>